<dbReference type="EMBL" id="FPBO01000002">
    <property type="protein sequence ID" value="SFU35462.1"/>
    <property type="molecule type" value="Genomic_DNA"/>
</dbReference>
<protein>
    <submittedName>
        <fullName evidence="3">RNA polymerase, sigma subunit, ECF family</fullName>
    </submittedName>
</protein>
<reference evidence="4" key="1">
    <citation type="submission" date="2016-10" db="EMBL/GenBank/DDBJ databases">
        <authorList>
            <person name="Varghese N."/>
            <person name="Submissions S."/>
        </authorList>
    </citation>
    <scope>NUCLEOTIDE SEQUENCE [LARGE SCALE GENOMIC DNA]</scope>
    <source>
        <strain evidence="4">CGMCC 1.11014</strain>
    </source>
</reference>
<evidence type="ECO:0000259" key="2">
    <source>
        <dbReference type="Pfam" id="PF20239"/>
    </source>
</evidence>
<dbReference type="Pfam" id="PF20239">
    <property type="entry name" value="DUF6596"/>
    <property type="match status" value="1"/>
</dbReference>
<name>A0A1I7FGY3_9BURK</name>
<dbReference type="SUPFAM" id="SSF88659">
    <property type="entry name" value="Sigma3 and sigma4 domains of RNA polymerase sigma factors"/>
    <property type="match status" value="1"/>
</dbReference>
<gene>
    <name evidence="3" type="ORF">SAMN05216552_100230</name>
</gene>
<dbReference type="STRING" id="1035707.SAMN05216552_100230"/>
<feature type="domain" description="DUF6596" evidence="2">
    <location>
        <begin position="186"/>
        <end position="286"/>
    </location>
</feature>
<dbReference type="PANTHER" id="PTHR47756:SF1">
    <property type="entry name" value="BLL0085 PROTEIN"/>
    <property type="match status" value="1"/>
</dbReference>
<organism evidence="3 4">
    <name type="scientific">Pseudoduganella namucuonensis</name>
    <dbReference type="NCBI Taxonomy" id="1035707"/>
    <lineage>
        <taxon>Bacteria</taxon>
        <taxon>Pseudomonadati</taxon>
        <taxon>Pseudomonadota</taxon>
        <taxon>Betaproteobacteria</taxon>
        <taxon>Burkholderiales</taxon>
        <taxon>Oxalobacteraceae</taxon>
        <taxon>Telluria group</taxon>
        <taxon>Pseudoduganella</taxon>
    </lineage>
</organism>
<dbReference type="SUPFAM" id="SSF48452">
    <property type="entry name" value="TPR-like"/>
    <property type="match status" value="1"/>
</dbReference>
<dbReference type="PANTHER" id="PTHR47756">
    <property type="entry name" value="BLL6612 PROTEIN-RELATED"/>
    <property type="match status" value="1"/>
</dbReference>
<dbReference type="Proteomes" id="UP000199391">
    <property type="component" value="Unassembled WGS sequence"/>
</dbReference>
<accession>A0A1I7FGY3</accession>
<dbReference type="InterPro" id="IPR011990">
    <property type="entry name" value="TPR-like_helical_dom_sf"/>
</dbReference>
<dbReference type="RefSeq" id="WP_093553090.1">
    <property type="nucleotide sequence ID" value="NZ_FPBO01000002.1"/>
</dbReference>
<dbReference type="InterPro" id="IPR013324">
    <property type="entry name" value="RNA_pol_sigma_r3/r4-like"/>
</dbReference>
<feature type="domain" description="RNA polymerase sigma factor 70 region 4 type 2" evidence="1">
    <location>
        <begin position="117"/>
        <end position="168"/>
    </location>
</feature>
<dbReference type="Gene3D" id="1.10.10.10">
    <property type="entry name" value="Winged helix-like DNA-binding domain superfamily/Winged helix DNA-binding domain"/>
    <property type="match status" value="1"/>
</dbReference>
<evidence type="ECO:0000313" key="3">
    <source>
        <dbReference type="EMBL" id="SFU35462.1"/>
    </source>
</evidence>
<dbReference type="AlphaFoldDB" id="A0A1I7FGY3"/>
<dbReference type="OrthoDB" id="9780299at2"/>
<dbReference type="InterPro" id="IPR036388">
    <property type="entry name" value="WH-like_DNA-bd_sf"/>
</dbReference>
<sequence>MPADDATNLTAAAIHQSLAAARPQALAALLRHFRDLDLALNAYRDASLAALHGWPRSGMPRDPLAWLVTRGRNTGLDAMGGHAGVRPPDPDPLFGAGATMLDPDSHIPYRDDTLRMLYICCHPELPPSHQMALALRLVLGVPVAQIAQAFQVREAAMVQRILRAKRRIAEEMTPFETPPESVRAARLAAVSVMIYQLFNEGYGASNGRSHIRADLCEEAIRLAQLLARIYPRDSGAVGLAALLMLQHARAPARIDIHGAPVPLDEQDRGRWDHALIARALPMAAKAADCKPLGPYQIQAAVASVHAQAATAQDTDWAEIDRLYRVLESVHNSPIVTLNRAVAVDHLQGPTAALQMLDALAGELAGYAYYFSVRGMLYKRLGRATEARAALQRARTLVRTAPVADQIDMTLNLI</sequence>
<dbReference type="GO" id="GO:0003677">
    <property type="term" value="F:DNA binding"/>
    <property type="evidence" value="ECO:0007669"/>
    <property type="project" value="InterPro"/>
</dbReference>
<dbReference type="Pfam" id="PF08281">
    <property type="entry name" value="Sigma70_r4_2"/>
    <property type="match status" value="1"/>
</dbReference>
<dbReference type="InterPro" id="IPR013249">
    <property type="entry name" value="RNA_pol_sigma70_r4_t2"/>
</dbReference>
<dbReference type="GO" id="GO:0006352">
    <property type="term" value="P:DNA-templated transcription initiation"/>
    <property type="evidence" value="ECO:0007669"/>
    <property type="project" value="InterPro"/>
</dbReference>
<keyword evidence="4" id="KW-1185">Reference proteome</keyword>
<dbReference type="InterPro" id="IPR046531">
    <property type="entry name" value="DUF6596"/>
</dbReference>
<proteinExistence type="predicted"/>
<dbReference type="GO" id="GO:0016987">
    <property type="term" value="F:sigma factor activity"/>
    <property type="evidence" value="ECO:0007669"/>
    <property type="project" value="InterPro"/>
</dbReference>
<evidence type="ECO:0000313" key="4">
    <source>
        <dbReference type="Proteomes" id="UP000199391"/>
    </source>
</evidence>
<evidence type="ECO:0000259" key="1">
    <source>
        <dbReference type="Pfam" id="PF08281"/>
    </source>
</evidence>